<gene>
    <name evidence="1" type="ORF">E2C01_102796</name>
</gene>
<evidence type="ECO:0000313" key="1">
    <source>
        <dbReference type="EMBL" id="MPD06958.1"/>
    </source>
</evidence>
<accession>A0A5B7KND5</accession>
<protein>
    <submittedName>
        <fullName evidence="1">Uncharacterized protein</fullName>
    </submittedName>
</protein>
<dbReference type="Proteomes" id="UP000324222">
    <property type="component" value="Unassembled WGS sequence"/>
</dbReference>
<reference evidence="1 2" key="1">
    <citation type="submission" date="2019-05" db="EMBL/GenBank/DDBJ databases">
        <title>Another draft genome of Portunus trituberculatus and its Hox gene families provides insights of decapod evolution.</title>
        <authorList>
            <person name="Jeong J.-H."/>
            <person name="Song I."/>
            <person name="Kim S."/>
            <person name="Choi T."/>
            <person name="Kim D."/>
            <person name="Ryu S."/>
            <person name="Kim W."/>
        </authorList>
    </citation>
    <scope>NUCLEOTIDE SEQUENCE [LARGE SCALE GENOMIC DNA]</scope>
    <source>
        <tissue evidence="1">Muscle</tissue>
    </source>
</reference>
<organism evidence="1 2">
    <name type="scientific">Portunus trituberculatus</name>
    <name type="common">Swimming crab</name>
    <name type="synonym">Neptunus trituberculatus</name>
    <dbReference type="NCBI Taxonomy" id="210409"/>
    <lineage>
        <taxon>Eukaryota</taxon>
        <taxon>Metazoa</taxon>
        <taxon>Ecdysozoa</taxon>
        <taxon>Arthropoda</taxon>
        <taxon>Crustacea</taxon>
        <taxon>Multicrustacea</taxon>
        <taxon>Malacostraca</taxon>
        <taxon>Eumalacostraca</taxon>
        <taxon>Eucarida</taxon>
        <taxon>Decapoda</taxon>
        <taxon>Pleocyemata</taxon>
        <taxon>Brachyura</taxon>
        <taxon>Eubrachyura</taxon>
        <taxon>Portunoidea</taxon>
        <taxon>Portunidae</taxon>
        <taxon>Portuninae</taxon>
        <taxon>Portunus</taxon>
    </lineage>
</organism>
<sequence>MPHCAKQGVTFP</sequence>
<comment type="caution">
    <text evidence="1">The sequence shown here is derived from an EMBL/GenBank/DDBJ whole genome shotgun (WGS) entry which is preliminary data.</text>
</comment>
<dbReference type="EMBL" id="VSRR010153861">
    <property type="protein sequence ID" value="MPD06958.1"/>
    <property type="molecule type" value="Genomic_DNA"/>
</dbReference>
<evidence type="ECO:0000313" key="2">
    <source>
        <dbReference type="Proteomes" id="UP000324222"/>
    </source>
</evidence>
<name>A0A5B7KND5_PORTR</name>
<keyword evidence="2" id="KW-1185">Reference proteome</keyword>
<proteinExistence type="predicted"/>